<dbReference type="Gene3D" id="1.10.287.1350">
    <property type="match status" value="1"/>
</dbReference>
<evidence type="ECO:0000256" key="3">
    <source>
        <dbReference type="ARBA" id="ARBA00022691"/>
    </source>
</evidence>
<dbReference type="InterPro" id="IPR036390">
    <property type="entry name" value="WH_DNA-bd_sf"/>
</dbReference>
<evidence type="ECO:0000256" key="1">
    <source>
        <dbReference type="ARBA" id="ARBA00022603"/>
    </source>
</evidence>
<dbReference type="RefSeq" id="WP_394323826.1">
    <property type="nucleotide sequence ID" value="NZ_JBHMQV010000009.1"/>
</dbReference>
<keyword evidence="1 6" id="KW-0489">Methyltransferase</keyword>
<dbReference type="PROSITE" id="PS51683">
    <property type="entry name" value="SAM_OMT_II"/>
    <property type="match status" value="1"/>
</dbReference>
<evidence type="ECO:0000259" key="5">
    <source>
        <dbReference type="Pfam" id="PF08100"/>
    </source>
</evidence>
<dbReference type="PANTHER" id="PTHR43712:SF2">
    <property type="entry name" value="O-METHYLTRANSFERASE CICE"/>
    <property type="match status" value="1"/>
</dbReference>
<sequence length="357" mass="38865">MPTPQAPQVFPEWMPPHLRLMQLVATKWITQPLLALARLGVADLLAEEPRTVEDLAAHCNVLPDPLRRCLRAASSVGVFTELDDGRFSPTPMSEHLRSGVPLSLRDLALFLGDESTTRSFAQIMDVLRTGEPAFETANGAPMFAYLDDHPELLATYQGSWAPLTEGVAQALLEAVDFNAYGTIADLGGGNGALLRVLLNACPDATGILLDRPETIRQAHPDLDDGPLSSRVRLLGGMLPGGIPQDADAYIIKNTLHCLGEATVKDTLRAVRTAIGERQDARLFLIESMVVPGNGYDWGRFVDVEVMINCGGRVHTRDEWADLLPECGFALESVRDLLPPQWLIIARPAVAVTGAWPR</sequence>
<feature type="domain" description="O-methyltransferase dimerisation" evidence="5">
    <location>
        <begin position="22"/>
        <end position="96"/>
    </location>
</feature>
<dbReference type="Proteomes" id="UP001589887">
    <property type="component" value="Unassembled WGS sequence"/>
</dbReference>
<dbReference type="InterPro" id="IPR012967">
    <property type="entry name" value="COMT_dimerisation"/>
</dbReference>
<keyword evidence="2" id="KW-0808">Transferase</keyword>
<keyword evidence="7" id="KW-1185">Reference proteome</keyword>
<gene>
    <name evidence="6" type="ORF">ACFH04_39775</name>
</gene>
<proteinExistence type="predicted"/>
<evidence type="ECO:0000256" key="2">
    <source>
        <dbReference type="ARBA" id="ARBA00022679"/>
    </source>
</evidence>
<keyword evidence="3" id="KW-0949">S-adenosyl-L-methionine</keyword>
<accession>A0ABV6TVK5</accession>
<dbReference type="Gene3D" id="1.10.10.10">
    <property type="entry name" value="Winged helix-like DNA-binding domain superfamily/Winged helix DNA-binding domain"/>
    <property type="match status" value="1"/>
</dbReference>
<dbReference type="Pfam" id="PF08100">
    <property type="entry name" value="Dimerisation"/>
    <property type="match status" value="1"/>
</dbReference>
<dbReference type="InterPro" id="IPR029063">
    <property type="entry name" value="SAM-dependent_MTases_sf"/>
</dbReference>
<dbReference type="Gene3D" id="3.40.50.150">
    <property type="entry name" value="Vaccinia Virus protein VP39"/>
    <property type="match status" value="1"/>
</dbReference>
<dbReference type="GO" id="GO:0032259">
    <property type="term" value="P:methylation"/>
    <property type="evidence" value="ECO:0007669"/>
    <property type="project" value="UniProtKB-KW"/>
</dbReference>
<dbReference type="PANTHER" id="PTHR43712">
    <property type="entry name" value="PUTATIVE (AFU_ORTHOLOGUE AFUA_4G14580)-RELATED"/>
    <property type="match status" value="1"/>
</dbReference>
<comment type="caution">
    <text evidence="6">The sequence shown here is derived from an EMBL/GenBank/DDBJ whole genome shotgun (WGS) entry which is preliminary data.</text>
</comment>
<dbReference type="PIRSF" id="PIRSF005739">
    <property type="entry name" value="O-mtase"/>
    <property type="match status" value="1"/>
</dbReference>
<dbReference type="SUPFAM" id="SSF46785">
    <property type="entry name" value="Winged helix' DNA-binding domain"/>
    <property type="match status" value="1"/>
</dbReference>
<name>A0ABV6TVK5_9ACTN</name>
<feature type="domain" description="O-methyltransferase C-terminal" evidence="4">
    <location>
        <begin position="120"/>
        <end position="328"/>
    </location>
</feature>
<evidence type="ECO:0000313" key="6">
    <source>
        <dbReference type="EMBL" id="MFC0849816.1"/>
    </source>
</evidence>
<dbReference type="InterPro" id="IPR036388">
    <property type="entry name" value="WH-like_DNA-bd_sf"/>
</dbReference>
<dbReference type="GO" id="GO:0008168">
    <property type="term" value="F:methyltransferase activity"/>
    <property type="evidence" value="ECO:0007669"/>
    <property type="project" value="UniProtKB-KW"/>
</dbReference>
<evidence type="ECO:0000313" key="7">
    <source>
        <dbReference type="Proteomes" id="UP001589887"/>
    </source>
</evidence>
<dbReference type="EMBL" id="JBHMQV010000009">
    <property type="protein sequence ID" value="MFC0849816.1"/>
    <property type="molecule type" value="Genomic_DNA"/>
</dbReference>
<protein>
    <submittedName>
        <fullName evidence="6">Methyltransferase</fullName>
    </submittedName>
</protein>
<dbReference type="Pfam" id="PF00891">
    <property type="entry name" value="Methyltransf_2"/>
    <property type="match status" value="1"/>
</dbReference>
<dbReference type="InterPro" id="IPR001077">
    <property type="entry name" value="COMT_C"/>
</dbReference>
<reference evidence="6 7" key="1">
    <citation type="submission" date="2024-09" db="EMBL/GenBank/DDBJ databases">
        <authorList>
            <person name="Sun Q."/>
            <person name="Mori K."/>
        </authorList>
    </citation>
    <scope>NUCLEOTIDE SEQUENCE [LARGE SCALE GENOMIC DNA]</scope>
    <source>
        <strain evidence="6 7">JCM 4557</strain>
    </source>
</reference>
<dbReference type="InterPro" id="IPR016461">
    <property type="entry name" value="COMT-like"/>
</dbReference>
<organism evidence="6 7">
    <name type="scientific">Streptomyces noboritoensis</name>
    <dbReference type="NCBI Taxonomy" id="67337"/>
    <lineage>
        <taxon>Bacteria</taxon>
        <taxon>Bacillati</taxon>
        <taxon>Actinomycetota</taxon>
        <taxon>Actinomycetes</taxon>
        <taxon>Kitasatosporales</taxon>
        <taxon>Streptomycetaceae</taxon>
        <taxon>Streptomyces</taxon>
    </lineage>
</organism>
<evidence type="ECO:0000259" key="4">
    <source>
        <dbReference type="Pfam" id="PF00891"/>
    </source>
</evidence>
<dbReference type="SUPFAM" id="SSF53335">
    <property type="entry name" value="S-adenosyl-L-methionine-dependent methyltransferases"/>
    <property type="match status" value="1"/>
</dbReference>